<dbReference type="AlphaFoldDB" id="A0A6V8KC78"/>
<evidence type="ECO:0000259" key="2">
    <source>
        <dbReference type="Pfam" id="PF13649"/>
    </source>
</evidence>
<proteinExistence type="predicted"/>
<feature type="domain" description="Methyltransferase" evidence="2">
    <location>
        <begin position="38"/>
        <end position="132"/>
    </location>
</feature>
<dbReference type="GO" id="GO:0016740">
    <property type="term" value="F:transferase activity"/>
    <property type="evidence" value="ECO:0007669"/>
    <property type="project" value="UniProtKB-KW"/>
</dbReference>
<keyword evidence="4" id="KW-1185">Reference proteome</keyword>
<evidence type="ECO:0000313" key="4">
    <source>
        <dbReference type="Proteomes" id="UP000482800"/>
    </source>
</evidence>
<dbReference type="InterPro" id="IPR029063">
    <property type="entry name" value="SAM-dependent_MTases_sf"/>
</dbReference>
<reference evidence="3 4" key="2">
    <citation type="submission" date="2020-03" db="EMBL/GenBank/DDBJ databases">
        <authorList>
            <person name="Ichikawa N."/>
            <person name="Kimura A."/>
            <person name="Kitahashi Y."/>
            <person name="Uohara A."/>
        </authorList>
    </citation>
    <scope>NUCLEOTIDE SEQUENCE [LARGE SCALE GENOMIC DNA]</scope>
    <source>
        <strain evidence="3 4">NBRC 108639</strain>
    </source>
</reference>
<dbReference type="Gene3D" id="3.40.50.150">
    <property type="entry name" value="Vaccinia Virus protein VP39"/>
    <property type="match status" value="1"/>
</dbReference>
<dbReference type="PANTHER" id="PTHR43861">
    <property type="entry name" value="TRANS-ACONITATE 2-METHYLTRANSFERASE-RELATED"/>
    <property type="match status" value="1"/>
</dbReference>
<organism evidence="3 4">
    <name type="scientific">Phytohabitans houttuyneae</name>
    <dbReference type="NCBI Taxonomy" id="1076126"/>
    <lineage>
        <taxon>Bacteria</taxon>
        <taxon>Bacillati</taxon>
        <taxon>Actinomycetota</taxon>
        <taxon>Actinomycetes</taxon>
        <taxon>Micromonosporales</taxon>
        <taxon>Micromonosporaceae</taxon>
    </lineage>
</organism>
<keyword evidence="1" id="KW-0808">Transferase</keyword>
<comment type="caution">
    <text evidence="3">The sequence shown here is derived from an EMBL/GenBank/DDBJ whole genome shotgun (WGS) entry which is preliminary data.</text>
</comment>
<dbReference type="Proteomes" id="UP000482800">
    <property type="component" value="Unassembled WGS sequence"/>
</dbReference>
<dbReference type="EMBL" id="BLPF01000002">
    <property type="protein sequence ID" value="GFJ81050.1"/>
    <property type="molecule type" value="Genomic_DNA"/>
</dbReference>
<dbReference type="InterPro" id="IPR041698">
    <property type="entry name" value="Methyltransf_25"/>
</dbReference>
<dbReference type="SUPFAM" id="SSF53335">
    <property type="entry name" value="S-adenosyl-L-methionine-dependent methyltransferases"/>
    <property type="match status" value="1"/>
</dbReference>
<evidence type="ECO:0000256" key="1">
    <source>
        <dbReference type="ARBA" id="ARBA00022679"/>
    </source>
</evidence>
<evidence type="ECO:0000313" key="3">
    <source>
        <dbReference type="EMBL" id="GFJ81050.1"/>
    </source>
</evidence>
<accession>A0A6V8KC78</accession>
<name>A0A6V8KC78_9ACTN</name>
<protein>
    <recommendedName>
        <fullName evidence="2">Methyltransferase domain-containing protein</fullName>
    </recommendedName>
</protein>
<dbReference type="Pfam" id="PF13649">
    <property type="entry name" value="Methyltransf_25"/>
    <property type="match status" value="1"/>
</dbReference>
<reference evidence="3 4" key="1">
    <citation type="submission" date="2020-03" db="EMBL/GenBank/DDBJ databases">
        <title>Whole genome shotgun sequence of Phytohabitans houttuyneae NBRC 108639.</title>
        <authorList>
            <person name="Komaki H."/>
            <person name="Tamura T."/>
        </authorList>
    </citation>
    <scope>NUCLEOTIDE SEQUENCE [LARGE SCALE GENOMIC DNA]</scope>
    <source>
        <strain evidence="3 4">NBRC 108639</strain>
    </source>
</reference>
<gene>
    <name evidence="3" type="ORF">Phou_052300</name>
</gene>
<dbReference type="RefSeq" id="WP_173059670.1">
    <property type="nucleotide sequence ID" value="NZ_BAABGO010000026.1"/>
</dbReference>
<sequence>MDGGSDHAYAASTCVWGTAPEPLLEEIAGGESVDAWRVLDAGAGEGRNTAYLARHGATVDAIEVSRLAVENARTTWGELPGVTWSVGDLREVALPAAHYDLVVLDSVLHWLADATDADRVLDRLRAATRPGGRHLMCAFDDRHQELDGHPVPPRFIPAHAWYVSRYDGWHIEMVRTEEIVSAHPGAPHPHAHSVTKLVARRPALD</sequence>
<dbReference type="CDD" id="cd02440">
    <property type="entry name" value="AdoMet_MTases"/>
    <property type="match status" value="1"/>
</dbReference>